<dbReference type="SUPFAM" id="SSF75632">
    <property type="entry name" value="Cullin homology domain"/>
    <property type="match status" value="1"/>
</dbReference>
<sequence length="447" mass="50023">REMSMLVASEDSSYMPARVVVLGGDSPATLRTELNAVTILPSDSRVILLENMTRFWPVIQIRVKRCQQGGIDTRVRGIEVLGPKPTFWPIFKEQLCRRTFLSCTARAHAWCQEICRDRGQLLQLFGRLNRALQHEQGFADRFLPDDEAARALGRTCWEALVNPLVQSITSPDPHGISPLAWLLSEYLESMELPRRATSRGAVFGSRVRRLTQLLVHVDPEPAHGAAPSPGFSLGRQEGGEEQGGAVQGCKSSSLWGISQCWRHVVQQQVQRFLEAAGQAPDLVERYCGLYQRLRGATEELFGQQASFVLALGQGFAGALLQLSFLTTLHVSEQFARYLDGQIQQLHGAVGSAGPLQRLQQILEPFVVFSGLELAHTFEHFYRHYLGDRLLAQGPSWLEGAIVEEIGLCFPSRFPQGMLSNLAESEELQQQFYLFQLQEQDKRLLALD</sequence>
<dbReference type="Proteomes" id="UP000567570">
    <property type="component" value="Unassembled WGS sequence"/>
</dbReference>
<evidence type="ECO:0000256" key="2">
    <source>
        <dbReference type="PROSITE-ProRule" id="PRU00330"/>
    </source>
</evidence>
<dbReference type="PANTHER" id="PTHR22771:SF4">
    <property type="entry name" value="CULLIN 7-RELATED"/>
    <property type="match status" value="1"/>
</dbReference>
<dbReference type="SMART" id="SM01337">
    <property type="entry name" value="APC10"/>
    <property type="match status" value="1"/>
</dbReference>
<dbReference type="InterPro" id="IPR004939">
    <property type="entry name" value="APC_su10/DOC_dom"/>
</dbReference>
<dbReference type="PANTHER" id="PTHR22771">
    <property type="entry name" value="CULLIN AND GALACTOSE-BINDING DOMAIN-CONTAINING"/>
    <property type="match status" value="1"/>
</dbReference>
<feature type="region of interest" description="Disordered" evidence="3">
    <location>
        <begin position="219"/>
        <end position="243"/>
    </location>
</feature>
<gene>
    <name evidence="6" type="primary">Cul9_1</name>
    <name evidence="6" type="ORF">ARAGUA_R11914</name>
</gene>
<evidence type="ECO:0000313" key="6">
    <source>
        <dbReference type="EMBL" id="NXO60292.1"/>
    </source>
</evidence>
<feature type="non-terminal residue" evidence="6">
    <location>
        <position position="447"/>
    </location>
</feature>
<dbReference type="SUPFAM" id="SSF49785">
    <property type="entry name" value="Galactose-binding domain-like"/>
    <property type="match status" value="1"/>
</dbReference>
<dbReference type="InterPro" id="IPR016158">
    <property type="entry name" value="Cullin_homology"/>
</dbReference>
<reference evidence="6 7" key="1">
    <citation type="submission" date="2019-09" db="EMBL/GenBank/DDBJ databases">
        <title>Bird 10,000 Genomes (B10K) Project - Family phase.</title>
        <authorList>
            <person name="Zhang G."/>
        </authorList>
    </citation>
    <scope>NUCLEOTIDE SEQUENCE [LARGE SCALE GENOMIC DNA]</scope>
    <source>
        <strain evidence="6">B10K-DU-002-11</strain>
        <tissue evidence="6">Muscle</tissue>
    </source>
</reference>
<dbReference type="EMBL" id="VXBL01009994">
    <property type="protein sequence ID" value="NXO60292.1"/>
    <property type="molecule type" value="Genomic_DNA"/>
</dbReference>
<evidence type="ECO:0000259" key="4">
    <source>
        <dbReference type="PROSITE" id="PS50069"/>
    </source>
</evidence>
<proteinExistence type="inferred from homology"/>
<dbReference type="InterPro" id="IPR036317">
    <property type="entry name" value="Cullin_homology_sf"/>
</dbReference>
<dbReference type="InterPro" id="IPR045093">
    <property type="entry name" value="Cullin"/>
</dbReference>
<keyword evidence="7" id="KW-1185">Reference proteome</keyword>
<comment type="caution">
    <text evidence="6">The sequence shown here is derived from an EMBL/GenBank/DDBJ whole genome shotgun (WGS) entry which is preliminary data.</text>
</comment>
<accession>A0A7L1TG25</accession>
<evidence type="ECO:0000259" key="5">
    <source>
        <dbReference type="PROSITE" id="PS51284"/>
    </source>
</evidence>
<evidence type="ECO:0000313" key="7">
    <source>
        <dbReference type="Proteomes" id="UP000567570"/>
    </source>
</evidence>
<dbReference type="InterPro" id="IPR008979">
    <property type="entry name" value="Galactose-bd-like_sf"/>
</dbReference>
<protein>
    <submittedName>
        <fullName evidence="6">CUL9 protein</fullName>
    </submittedName>
</protein>
<evidence type="ECO:0000256" key="1">
    <source>
        <dbReference type="ARBA" id="ARBA00022843"/>
    </source>
</evidence>
<feature type="domain" description="DOC" evidence="5">
    <location>
        <begin position="1"/>
        <end position="107"/>
    </location>
</feature>
<keyword evidence="1" id="KW-0832">Ubl conjugation</keyword>
<dbReference type="AlphaFoldDB" id="A0A7L1TG25"/>
<organism evidence="6 7">
    <name type="scientific">Aramus guarauna</name>
    <name type="common">Limpkin</name>
    <name type="synonym">Scolopax guarauna</name>
    <dbReference type="NCBI Taxonomy" id="54356"/>
    <lineage>
        <taxon>Eukaryota</taxon>
        <taxon>Metazoa</taxon>
        <taxon>Chordata</taxon>
        <taxon>Craniata</taxon>
        <taxon>Vertebrata</taxon>
        <taxon>Euteleostomi</taxon>
        <taxon>Archelosauria</taxon>
        <taxon>Archosauria</taxon>
        <taxon>Dinosauria</taxon>
        <taxon>Saurischia</taxon>
        <taxon>Theropoda</taxon>
        <taxon>Coelurosauria</taxon>
        <taxon>Aves</taxon>
        <taxon>Neognathae</taxon>
        <taxon>Neoaves</taxon>
        <taxon>Gruiformes</taxon>
        <taxon>Aramidae</taxon>
        <taxon>Aramus</taxon>
    </lineage>
</organism>
<comment type="similarity">
    <text evidence="2">Belongs to the cullin family.</text>
</comment>
<feature type="domain" description="Cullin family profile" evidence="4">
    <location>
        <begin position="329"/>
        <end position="447"/>
    </location>
</feature>
<dbReference type="Gene3D" id="2.60.120.260">
    <property type="entry name" value="Galactose-binding domain-like"/>
    <property type="match status" value="1"/>
</dbReference>
<evidence type="ECO:0000256" key="3">
    <source>
        <dbReference type="SAM" id="MobiDB-lite"/>
    </source>
</evidence>
<dbReference type="PROSITE" id="PS50069">
    <property type="entry name" value="CULLIN_2"/>
    <property type="match status" value="1"/>
</dbReference>
<feature type="non-terminal residue" evidence="6">
    <location>
        <position position="1"/>
    </location>
</feature>
<dbReference type="PROSITE" id="PS51284">
    <property type="entry name" value="DOC"/>
    <property type="match status" value="1"/>
</dbReference>
<name>A0A7L1TG25_ARAGA</name>